<keyword evidence="2" id="KW-0812">Transmembrane</keyword>
<name>A0A6C2CA00_9LACO</name>
<keyword evidence="2" id="KW-0472">Membrane</keyword>
<evidence type="ECO:0000256" key="1">
    <source>
        <dbReference type="SAM" id="MobiDB-lite"/>
    </source>
</evidence>
<comment type="caution">
    <text evidence="3">The sequence shown here is derived from an EMBL/GenBank/DDBJ whole genome shotgun (WGS) entry which is preliminary data.</text>
</comment>
<sequence>MTDKLYADTSNSTTVMQNEELYPSSLEFKEYLGSNINSGVITLSSDEPVQLNYVIKYYGRGDITKLDLAWNQLPGITVSSVNNQDGTGSITLTTDQAITPGYMGISFMVRGAATTYSQRITLNVISAPVIPDSNNQPETDQPTPSEPAEPVKPVDRQVPLKPSLESKPPVTSARHAMTTPASKLTTALPENILPRHSDMQVSNFKPSTKSRHKLLPKTSHREQRSIWTILGMVLSLGSLTYMIINLVYRRP</sequence>
<accession>A0A6C2CA00</accession>
<reference evidence="3 4" key="1">
    <citation type="submission" date="2019-01" db="EMBL/GenBank/DDBJ databases">
        <title>Weissella sp. nov., a novel lactic acid bacterium isolated from animal feces.</title>
        <authorList>
            <person name="Wang L.-T."/>
        </authorList>
    </citation>
    <scope>NUCLEOTIDE SEQUENCE [LARGE SCALE GENOMIC DNA]</scope>
    <source>
        <strain evidence="3 4">8H-2</strain>
    </source>
</reference>
<feature type="region of interest" description="Disordered" evidence="1">
    <location>
        <begin position="129"/>
        <end position="217"/>
    </location>
</feature>
<evidence type="ECO:0000256" key="2">
    <source>
        <dbReference type="SAM" id="Phobius"/>
    </source>
</evidence>
<evidence type="ECO:0000313" key="3">
    <source>
        <dbReference type="EMBL" id="TYC50960.1"/>
    </source>
</evidence>
<keyword evidence="4" id="KW-1185">Reference proteome</keyword>
<protein>
    <submittedName>
        <fullName evidence="3">Uncharacterized protein</fullName>
    </submittedName>
</protein>
<dbReference type="AlphaFoldDB" id="A0A6C2CA00"/>
<feature type="compositionally biased region" description="Polar residues" evidence="1">
    <location>
        <begin position="132"/>
        <end position="143"/>
    </location>
</feature>
<dbReference type="RefSeq" id="WP_148621546.1">
    <property type="nucleotide sequence ID" value="NZ_SDGZ01000003.1"/>
</dbReference>
<organism evidence="3 4">
    <name type="scientific">Weissella muntiaci</name>
    <dbReference type="NCBI Taxonomy" id="2508881"/>
    <lineage>
        <taxon>Bacteria</taxon>
        <taxon>Bacillati</taxon>
        <taxon>Bacillota</taxon>
        <taxon>Bacilli</taxon>
        <taxon>Lactobacillales</taxon>
        <taxon>Lactobacillaceae</taxon>
        <taxon>Weissella</taxon>
    </lineage>
</organism>
<gene>
    <name evidence="3" type="ORF">ESZ50_00045</name>
</gene>
<evidence type="ECO:0000313" key="4">
    <source>
        <dbReference type="Proteomes" id="UP000371977"/>
    </source>
</evidence>
<proteinExistence type="predicted"/>
<dbReference type="EMBL" id="SDGZ01000003">
    <property type="protein sequence ID" value="TYC50960.1"/>
    <property type="molecule type" value="Genomic_DNA"/>
</dbReference>
<keyword evidence="2" id="KW-1133">Transmembrane helix</keyword>
<feature type="transmembrane region" description="Helical" evidence="2">
    <location>
        <begin position="226"/>
        <end position="248"/>
    </location>
</feature>
<dbReference type="Proteomes" id="UP000371977">
    <property type="component" value="Unassembled WGS sequence"/>
</dbReference>